<evidence type="ECO:0000256" key="7">
    <source>
        <dbReference type="ARBA" id="ARBA00023004"/>
    </source>
</evidence>
<protein>
    <recommendedName>
        <fullName evidence="8">Cytochrome b5 heme-binding domain-containing protein</fullName>
    </recommendedName>
</protein>
<feature type="domain" description="Cytochrome b5 heme-binding" evidence="8">
    <location>
        <begin position="543"/>
        <end position="619"/>
    </location>
</feature>
<evidence type="ECO:0000256" key="1">
    <source>
        <dbReference type="ARBA" id="ARBA00001974"/>
    </source>
</evidence>
<dbReference type="InterPro" id="IPR036400">
    <property type="entry name" value="Cyt_B5-like_heme/steroid_sf"/>
</dbReference>
<dbReference type="AlphaFoldDB" id="A0A7S2X5N4"/>
<evidence type="ECO:0000259" key="8">
    <source>
        <dbReference type="PROSITE" id="PS50255"/>
    </source>
</evidence>
<keyword evidence="4" id="KW-0479">Metal-binding</keyword>
<dbReference type="PANTHER" id="PTHR43400:SF1">
    <property type="entry name" value="FUMARATE REDUCTASE"/>
    <property type="match status" value="1"/>
</dbReference>
<dbReference type="EMBL" id="HBHP01000063">
    <property type="protein sequence ID" value="CAD9743792.1"/>
    <property type="molecule type" value="Transcribed_RNA"/>
</dbReference>
<dbReference type="Gene3D" id="3.90.700.10">
    <property type="entry name" value="Succinate dehydrogenase/fumarate reductase flavoprotein, catalytic domain"/>
    <property type="match status" value="1"/>
</dbReference>
<dbReference type="InterPro" id="IPR050315">
    <property type="entry name" value="FAD-oxidoreductase_2"/>
</dbReference>
<name>A0A7S2X5N4_9EUKA</name>
<keyword evidence="7" id="KW-0408">Iron</keyword>
<dbReference type="InterPro" id="IPR010960">
    <property type="entry name" value="Flavocytochrome_c"/>
</dbReference>
<dbReference type="InterPro" id="IPR018506">
    <property type="entry name" value="Cyt_B5_heme-BS"/>
</dbReference>
<dbReference type="InterPro" id="IPR003953">
    <property type="entry name" value="FAD-dep_OxRdtase_2_FAD-bd"/>
</dbReference>
<sequence length="624" mass="66239">MPVAAMSGRTVIVVGGGLAGLSAAHTALQGGCDVTLIDKEAFLGGNSTKATSGINGAGTNSQEKNKIPDTPQIFYEDTVRSATGIKKGALPDNAWYELGKVLSYESADAVHWIQKSFGLALDATSRLGGHSYPRTHRSSSGGKFPGMEITYALIEAFEKLCKEQPNRFKLVNRAKANKLLTCPQSGRITGVQYEKKGQNHTVSGHAVVIATGGYGAGCLKKGSLLEKVRKDLFDMTLPTTNGKHCTGDGIVISQDIGAGTVGLEDVQVHPTGLVNPKLPNERTLFLAAGALRGEGGILLDNEGNRFCNDLGTRDYVTGNMWKHNKAPYRLVLNSKCAKNIAWHCAHYCGRGIMFKYAHGNDVAKIMGIKPAALKATFDKYNENYKNDSDPYGKPASFYRGTPWVMDDEFFVAHVTPVVHYTMGGLLIDDKANVLRADNKQQIPGLYAAGEAAGGVHGRNRLGGSALLECVVFGRKAGKSLVDYVKTVKADAPAAAAGSAVVITIPQADGTEITVKITGSGISGGAAPTAPAPAVEAAPEAKTVKEYTLKEVAAHNTESDCWVAVNGQVLDCTEFMNDHPGGKMAIMTFAGKDASEEFNMVHDKNVVEKYASDCIVGTVKPTSKL</sequence>
<dbReference type="Gene3D" id="3.50.50.60">
    <property type="entry name" value="FAD/NAD(P)-binding domain"/>
    <property type="match status" value="1"/>
</dbReference>
<dbReference type="Gene3D" id="3.10.120.10">
    <property type="entry name" value="Cytochrome b5-like heme/steroid binding domain"/>
    <property type="match status" value="1"/>
</dbReference>
<organism evidence="9">
    <name type="scientific">Lotharella oceanica</name>
    <dbReference type="NCBI Taxonomy" id="641309"/>
    <lineage>
        <taxon>Eukaryota</taxon>
        <taxon>Sar</taxon>
        <taxon>Rhizaria</taxon>
        <taxon>Cercozoa</taxon>
        <taxon>Chlorarachniophyceae</taxon>
        <taxon>Lotharella</taxon>
    </lineage>
</organism>
<reference evidence="9" key="1">
    <citation type="submission" date="2021-01" db="EMBL/GenBank/DDBJ databases">
        <authorList>
            <person name="Corre E."/>
            <person name="Pelletier E."/>
            <person name="Niang G."/>
            <person name="Scheremetjew M."/>
            <person name="Finn R."/>
            <person name="Kale V."/>
            <person name="Holt S."/>
            <person name="Cochrane G."/>
            <person name="Meng A."/>
            <person name="Brown T."/>
            <person name="Cohen L."/>
        </authorList>
    </citation>
    <scope>NUCLEOTIDE SEQUENCE</scope>
    <source>
        <strain evidence="9">CCMP622</strain>
    </source>
</reference>
<dbReference type="GO" id="GO:0010181">
    <property type="term" value="F:FMN binding"/>
    <property type="evidence" value="ECO:0007669"/>
    <property type="project" value="InterPro"/>
</dbReference>
<dbReference type="InterPro" id="IPR036188">
    <property type="entry name" value="FAD/NAD-bd_sf"/>
</dbReference>
<dbReference type="InterPro" id="IPR027477">
    <property type="entry name" value="Succ_DH/fumarate_Rdtase_cat_sf"/>
</dbReference>
<evidence type="ECO:0000313" key="9">
    <source>
        <dbReference type="EMBL" id="CAD9743792.1"/>
    </source>
</evidence>
<dbReference type="GO" id="GO:0046872">
    <property type="term" value="F:metal ion binding"/>
    <property type="evidence" value="ECO:0007669"/>
    <property type="project" value="UniProtKB-KW"/>
</dbReference>
<dbReference type="SUPFAM" id="SSF56425">
    <property type="entry name" value="Succinate dehydrogenase/fumarate reductase flavoprotein, catalytic domain"/>
    <property type="match status" value="1"/>
</dbReference>
<dbReference type="GO" id="GO:0020037">
    <property type="term" value="F:heme binding"/>
    <property type="evidence" value="ECO:0007669"/>
    <property type="project" value="InterPro"/>
</dbReference>
<keyword evidence="6" id="KW-0560">Oxidoreductase</keyword>
<evidence type="ECO:0000256" key="6">
    <source>
        <dbReference type="ARBA" id="ARBA00023002"/>
    </source>
</evidence>
<evidence type="ECO:0000256" key="5">
    <source>
        <dbReference type="ARBA" id="ARBA00022827"/>
    </source>
</evidence>
<dbReference type="InterPro" id="IPR001199">
    <property type="entry name" value="Cyt_B5-like_heme/steroid-bd"/>
</dbReference>
<evidence type="ECO:0000256" key="3">
    <source>
        <dbReference type="ARBA" id="ARBA00022630"/>
    </source>
</evidence>
<evidence type="ECO:0000256" key="2">
    <source>
        <dbReference type="ARBA" id="ARBA00022617"/>
    </source>
</evidence>
<dbReference type="NCBIfam" id="TIGR01813">
    <property type="entry name" value="flavo_cyto_c"/>
    <property type="match status" value="1"/>
</dbReference>
<keyword evidence="5" id="KW-0274">FAD</keyword>
<accession>A0A7S2X5N4</accession>
<comment type="cofactor">
    <cofactor evidence="1">
        <name>FAD</name>
        <dbReference type="ChEBI" id="CHEBI:57692"/>
    </cofactor>
</comment>
<dbReference type="SUPFAM" id="SSF55856">
    <property type="entry name" value="Cytochrome b5-like heme/steroid binding domain"/>
    <property type="match status" value="1"/>
</dbReference>
<dbReference type="PROSITE" id="PS50255">
    <property type="entry name" value="CYTOCHROME_B5_2"/>
    <property type="match status" value="1"/>
</dbReference>
<dbReference type="GO" id="GO:0016491">
    <property type="term" value="F:oxidoreductase activity"/>
    <property type="evidence" value="ECO:0007669"/>
    <property type="project" value="UniProtKB-KW"/>
</dbReference>
<keyword evidence="3" id="KW-0285">Flavoprotein</keyword>
<dbReference type="Pfam" id="PF00173">
    <property type="entry name" value="Cyt-b5"/>
    <property type="match status" value="1"/>
</dbReference>
<dbReference type="SUPFAM" id="SSF51905">
    <property type="entry name" value="FAD/NAD(P)-binding domain"/>
    <property type="match status" value="1"/>
</dbReference>
<evidence type="ECO:0000256" key="4">
    <source>
        <dbReference type="ARBA" id="ARBA00022723"/>
    </source>
</evidence>
<gene>
    <name evidence="9" type="ORF">LSP00402_LOCUS46</name>
</gene>
<dbReference type="PROSITE" id="PS00191">
    <property type="entry name" value="CYTOCHROME_B5_1"/>
    <property type="match status" value="1"/>
</dbReference>
<dbReference type="Pfam" id="PF00890">
    <property type="entry name" value="FAD_binding_2"/>
    <property type="match status" value="1"/>
</dbReference>
<keyword evidence="2" id="KW-0349">Heme</keyword>
<proteinExistence type="predicted"/>
<dbReference type="PANTHER" id="PTHR43400">
    <property type="entry name" value="FUMARATE REDUCTASE"/>
    <property type="match status" value="1"/>
</dbReference>
<dbReference type="SMART" id="SM01117">
    <property type="entry name" value="Cyt-b5"/>
    <property type="match status" value="1"/>
</dbReference>
<dbReference type="PRINTS" id="PR00363">
    <property type="entry name" value="CYTOCHROMEB5"/>
</dbReference>